<organism evidence="2 3">
    <name type="scientific">Eubacterium plexicaudatum ASF492</name>
    <dbReference type="NCBI Taxonomy" id="1235802"/>
    <lineage>
        <taxon>Bacteria</taxon>
        <taxon>Bacillati</taxon>
        <taxon>Bacillota</taxon>
        <taxon>Clostridia</taxon>
        <taxon>Eubacteriales</taxon>
        <taxon>Eubacteriaceae</taxon>
        <taxon>Eubacterium</taxon>
    </lineage>
</organism>
<keyword evidence="1" id="KW-1133">Transmembrane helix</keyword>
<dbReference type="Proteomes" id="UP000012589">
    <property type="component" value="Unassembled WGS sequence"/>
</dbReference>
<evidence type="ECO:0000313" key="2">
    <source>
        <dbReference type="EMBL" id="EMZ22088.1"/>
    </source>
</evidence>
<gene>
    <name evidence="2" type="ORF">C823_04176</name>
</gene>
<feature type="transmembrane region" description="Helical" evidence="1">
    <location>
        <begin position="33"/>
        <end position="51"/>
    </location>
</feature>
<evidence type="ECO:0000313" key="3">
    <source>
        <dbReference type="Proteomes" id="UP000012589"/>
    </source>
</evidence>
<dbReference type="STRING" id="1235802.C823_04176"/>
<dbReference type="AlphaFoldDB" id="N2A6M4"/>
<name>N2A6M4_9FIRM</name>
<keyword evidence="1" id="KW-0472">Membrane</keyword>
<reference evidence="2 3" key="1">
    <citation type="journal article" date="2014" name="Genome Announc.">
        <title>Draft genome sequences of the altered schaedler flora, a defined bacterial community from gnotobiotic mice.</title>
        <authorList>
            <person name="Wannemuehler M.J."/>
            <person name="Overstreet A.M."/>
            <person name="Ward D.V."/>
            <person name="Phillips G.J."/>
        </authorList>
    </citation>
    <scope>NUCLEOTIDE SEQUENCE [LARGE SCALE GENOMIC DNA]</scope>
    <source>
        <strain evidence="2 3">ASF492</strain>
    </source>
</reference>
<evidence type="ECO:0000256" key="1">
    <source>
        <dbReference type="SAM" id="Phobius"/>
    </source>
</evidence>
<proteinExistence type="predicted"/>
<keyword evidence="1" id="KW-0812">Transmembrane</keyword>
<sequence>MRSKRIMAIIGIIFLTIGLICISVCIFQQGNKALLAFGLMCNSIAFLLYCINRKKRC</sequence>
<keyword evidence="3" id="KW-1185">Reference proteome</keyword>
<dbReference type="EMBL" id="AQFT01000124">
    <property type="protein sequence ID" value="EMZ22088.1"/>
    <property type="molecule type" value="Genomic_DNA"/>
</dbReference>
<dbReference type="HOGENOM" id="CLU_2989974_0_0_9"/>
<feature type="transmembrane region" description="Helical" evidence="1">
    <location>
        <begin position="7"/>
        <end position="27"/>
    </location>
</feature>
<comment type="caution">
    <text evidence="2">The sequence shown here is derived from an EMBL/GenBank/DDBJ whole genome shotgun (WGS) entry which is preliminary data.</text>
</comment>
<protein>
    <submittedName>
        <fullName evidence="2">Uncharacterized protein</fullName>
    </submittedName>
</protein>
<accession>N2A6M4</accession>